<organism evidence="3 4">
    <name type="scientific">Selenomonas sputigena (strain ATCC 35185 / DSM 20758 / CCUG 44933 / VPI D19B-28)</name>
    <dbReference type="NCBI Taxonomy" id="546271"/>
    <lineage>
        <taxon>Bacteria</taxon>
        <taxon>Bacillati</taxon>
        <taxon>Bacillota</taxon>
        <taxon>Negativicutes</taxon>
        <taxon>Selenomonadales</taxon>
        <taxon>Selenomonadaceae</taxon>
        <taxon>Selenomonas</taxon>
    </lineage>
</organism>
<keyword evidence="5" id="KW-1185">Reference proteome</keyword>
<evidence type="ECO:0000313" key="2">
    <source>
        <dbReference type="EMBL" id="AEB99965.1"/>
    </source>
</evidence>
<feature type="chain" id="PRO_5038283505" description="Lipoprotein" evidence="1">
    <location>
        <begin position="20"/>
        <end position="264"/>
    </location>
</feature>
<protein>
    <recommendedName>
        <fullName evidence="6">Lipoprotein</fullName>
    </recommendedName>
</protein>
<evidence type="ECO:0000313" key="5">
    <source>
        <dbReference type="Proteomes" id="UP000011124"/>
    </source>
</evidence>
<evidence type="ECO:0000313" key="3">
    <source>
        <dbReference type="EMBL" id="EEX78409.1"/>
    </source>
</evidence>
<dbReference type="EMBL" id="ACKP02000003">
    <property type="protein sequence ID" value="EEX78409.1"/>
    <property type="molecule type" value="Genomic_DNA"/>
</dbReference>
<evidence type="ECO:0000313" key="4">
    <source>
        <dbReference type="Proteomes" id="UP000003505"/>
    </source>
</evidence>
<reference evidence="2 5" key="2">
    <citation type="submission" date="2011-04" db="EMBL/GenBank/DDBJ databases">
        <title>The complete genome of Selenomonas sputigena DSM 20758.</title>
        <authorList>
            <consortium name="US DOE Joint Genome Institute (JGI-PGF)"/>
            <person name="Lucas S."/>
            <person name="Copeland A."/>
            <person name="Lapidus A."/>
            <person name="Bruce D."/>
            <person name="Goodwin L."/>
            <person name="Pitluck S."/>
            <person name="Peters L."/>
            <person name="Kyrpides N."/>
            <person name="Mavromatis K."/>
            <person name="Ivanova N."/>
            <person name="Ovchinnikova G."/>
            <person name="Teshima H."/>
            <person name="Detter J.C."/>
            <person name="Tapia R."/>
            <person name="Han C."/>
            <person name="Land M."/>
            <person name="Hauser L."/>
            <person name="Markowitz V."/>
            <person name="Cheng J.-F."/>
            <person name="Hugenholtz P."/>
            <person name="Woyke T."/>
            <person name="Wu D."/>
            <person name="Gronow S."/>
            <person name="Wellnitz S."/>
            <person name="Schneider S."/>
            <person name="Klenk H.-P."/>
            <person name="Eisen J.A."/>
        </authorList>
    </citation>
    <scope>NUCLEOTIDE SEQUENCE [LARGE SCALE GENOMIC DNA]</scope>
    <source>
        <strain evidence="2">ATCC 35185</strain>
        <strain evidence="5">ATCC 35185 / DSM 20758 / VPI D19B-28</strain>
    </source>
</reference>
<feature type="signal peptide" evidence="1">
    <location>
        <begin position="1"/>
        <end position="19"/>
    </location>
</feature>
<dbReference type="AlphaFoldDB" id="C9LRZ1"/>
<dbReference type="EMBL" id="CP002637">
    <property type="protein sequence ID" value="AEB99965.1"/>
    <property type="molecule type" value="Genomic_DNA"/>
</dbReference>
<dbReference type="HOGENOM" id="CLU_1053341_0_0_9"/>
<dbReference type="Proteomes" id="UP000011124">
    <property type="component" value="Chromosome"/>
</dbReference>
<dbReference type="STRING" id="546271.Selsp_1005"/>
<dbReference type="Proteomes" id="UP000003505">
    <property type="component" value="Unassembled WGS sequence"/>
</dbReference>
<name>C9LRZ1_SELS3</name>
<dbReference type="PROSITE" id="PS51257">
    <property type="entry name" value="PROKAR_LIPOPROTEIN"/>
    <property type="match status" value="1"/>
</dbReference>
<accession>C9LRZ1</accession>
<proteinExistence type="predicted"/>
<evidence type="ECO:0008006" key="6">
    <source>
        <dbReference type="Google" id="ProtNLM"/>
    </source>
</evidence>
<dbReference type="KEGG" id="ssg:Selsp_1005"/>
<evidence type="ECO:0000256" key="1">
    <source>
        <dbReference type="SAM" id="SignalP"/>
    </source>
</evidence>
<keyword evidence="1" id="KW-0732">Signal</keyword>
<sequence>MRFAFLFALFFLLTLSAGCGGRSAVYREPPHHPEFVEGAKFSENPAKFKGKEVQFVARVVDIDGAAMQTEMHEGGPRLLVEGKGVSAAEPRPSRGDYVRLYGKVEEDDRAGYVAVIDSYKVTVPRWSELMRTSRSLRSDDGHVEVQILSAVAARNSLEVKEGNISLMPESAATRLSDIAFIGMTLKIRGEIDDDGEGDFDYLERSGQRMRSGFTLDLDGDGTATFKTEVLSVPMEYKEALKAVGASGDGSVALPEGKTYRLRYR</sequence>
<reference evidence="3 4" key="1">
    <citation type="submission" date="2009-09" db="EMBL/GenBank/DDBJ databases">
        <authorList>
            <person name="Weinstock G."/>
            <person name="Sodergren E."/>
            <person name="Clifton S."/>
            <person name="Fulton L."/>
            <person name="Fulton B."/>
            <person name="Courtney L."/>
            <person name="Fronick C."/>
            <person name="Harrison M."/>
            <person name="Strong C."/>
            <person name="Farmer C."/>
            <person name="Delahaunty K."/>
            <person name="Markovic C."/>
            <person name="Hall O."/>
            <person name="Minx P."/>
            <person name="Tomlinson C."/>
            <person name="Mitreva M."/>
            <person name="Nelson J."/>
            <person name="Hou S."/>
            <person name="Wollam A."/>
            <person name="Pepin K.H."/>
            <person name="Johnson M."/>
            <person name="Bhonagiri V."/>
            <person name="Nash W.E."/>
            <person name="Warren W."/>
            <person name="Chinwalla A."/>
            <person name="Mardis E.R."/>
            <person name="Wilson R.K."/>
        </authorList>
    </citation>
    <scope>NUCLEOTIDE SEQUENCE [LARGE SCALE GENOMIC DNA]</scope>
    <source>
        <strain evidence="3">ATCC 35185</strain>
        <strain evidence="4">ATCC 35185 / DSM 20758 / VPI D19B-28</strain>
    </source>
</reference>
<gene>
    <name evidence="2" type="ordered locus">Selsp_1005</name>
    <name evidence="3" type="ORF">SELSPUOL_00212</name>
</gene>